<evidence type="ECO:0000313" key="1">
    <source>
        <dbReference type="EMBL" id="PKU42332.1"/>
    </source>
</evidence>
<gene>
    <name evidence="1" type="ORF">llap_7362</name>
</gene>
<name>A0A2I0U8H4_LIMLA</name>
<accession>A0A2I0U8H4</accession>
<organism evidence="1 2">
    <name type="scientific">Limosa lapponica baueri</name>
    <dbReference type="NCBI Taxonomy" id="1758121"/>
    <lineage>
        <taxon>Eukaryota</taxon>
        <taxon>Metazoa</taxon>
        <taxon>Chordata</taxon>
        <taxon>Craniata</taxon>
        <taxon>Vertebrata</taxon>
        <taxon>Euteleostomi</taxon>
        <taxon>Archelosauria</taxon>
        <taxon>Archosauria</taxon>
        <taxon>Dinosauria</taxon>
        <taxon>Saurischia</taxon>
        <taxon>Theropoda</taxon>
        <taxon>Coelurosauria</taxon>
        <taxon>Aves</taxon>
        <taxon>Neognathae</taxon>
        <taxon>Neoaves</taxon>
        <taxon>Charadriiformes</taxon>
        <taxon>Scolopacidae</taxon>
        <taxon>Limosa</taxon>
    </lineage>
</organism>
<reference evidence="2" key="1">
    <citation type="submission" date="2017-11" db="EMBL/GenBank/DDBJ databases">
        <authorList>
            <person name="Lima N.C."/>
            <person name="Parody-Merino A.M."/>
            <person name="Battley P.F."/>
            <person name="Fidler A.E."/>
            <person name="Prosdocimi F."/>
        </authorList>
    </citation>
    <scope>NUCLEOTIDE SEQUENCE [LARGE SCALE GENOMIC DNA]</scope>
</reference>
<reference evidence="2" key="2">
    <citation type="submission" date="2017-12" db="EMBL/GenBank/DDBJ databases">
        <title>Genome sequence of the Bar-tailed Godwit (Limosa lapponica baueri).</title>
        <authorList>
            <person name="Lima N.C.B."/>
            <person name="Parody-Merino A.M."/>
            <person name="Battley P.F."/>
            <person name="Fidler A.E."/>
            <person name="Prosdocimi F."/>
        </authorList>
    </citation>
    <scope>NUCLEOTIDE SEQUENCE [LARGE SCALE GENOMIC DNA]</scope>
</reference>
<evidence type="ECO:0008006" key="3">
    <source>
        <dbReference type="Google" id="ProtNLM"/>
    </source>
</evidence>
<dbReference type="OrthoDB" id="9170669at2759"/>
<dbReference type="PANTHER" id="PTHR33332">
    <property type="entry name" value="REVERSE TRANSCRIPTASE DOMAIN-CONTAINING PROTEIN"/>
    <property type="match status" value="1"/>
</dbReference>
<protein>
    <recommendedName>
        <fullName evidence="3">Reverse transcriptase domain-containing protein</fullName>
    </recommendedName>
</protein>
<dbReference type="AlphaFoldDB" id="A0A2I0U8H4"/>
<evidence type="ECO:0000313" key="2">
    <source>
        <dbReference type="Proteomes" id="UP000233556"/>
    </source>
</evidence>
<proteinExistence type="predicted"/>
<sequence length="280" mass="32195">MAKSGIRWTLSKSADDTKLSGAVDTPVGQDAIQRDLDNLKKWAHVNLIRFNNVKCQVLNLAQVNPWYQYRLGDEGIESSPAETDFGILMAKKLDMSQQRELAAQKANWVFLGCIKRNMASRLKELILPLYSILMRPHLKYCIQLWSPQHRKDMDLLEQAQRRATEMIRGLEALCCEVRLRELGLISLEKRRLWGDLIVALSVPKRGLQERGESSFAGPVAIGQEVMALNYKREDLRRDRRKKFFTLRLVKHWARLPREVVDAPSVETFKVRLDGALSTLI</sequence>
<dbReference type="Proteomes" id="UP000233556">
    <property type="component" value="Unassembled WGS sequence"/>
</dbReference>
<keyword evidence="2" id="KW-1185">Reference proteome</keyword>
<dbReference type="EMBL" id="KZ506004">
    <property type="protein sequence ID" value="PKU42332.1"/>
    <property type="molecule type" value="Genomic_DNA"/>
</dbReference>